<name>A0A834F633_ORYME</name>
<dbReference type="PANTHER" id="PTHR46731">
    <property type="entry name" value="F-BOX ONLY PROTEIN 15"/>
    <property type="match status" value="1"/>
</dbReference>
<dbReference type="EMBL" id="WKFB01000445">
    <property type="protein sequence ID" value="KAF6722946.1"/>
    <property type="molecule type" value="Genomic_DNA"/>
</dbReference>
<accession>A0A834F633</accession>
<evidence type="ECO:0000313" key="1">
    <source>
        <dbReference type="EMBL" id="KAF6722946.1"/>
    </source>
</evidence>
<sequence length="141" mass="16293">MSALWKNLYVSEFGKNKRQNPPPADGLNMKDHAAGYWKRLFLSTVEHCDTMKWKQLLGHVSRLTHLPSRTEQVLRDSRVTWELTLTSKSGQVCTLEQSRSQFCKTSLTLCWSGGLYLPNYEEISTLQLTGVRRIELRPLRP</sequence>
<reference evidence="1" key="1">
    <citation type="journal article" name="BMC Genomics">
        <title>Long-read sequencing and de novo genome assembly of marine medaka (Oryzias melastigma).</title>
        <authorList>
            <person name="Liang P."/>
            <person name="Saqib H.S.A."/>
            <person name="Ni X."/>
            <person name="Shen Y."/>
        </authorList>
    </citation>
    <scope>NUCLEOTIDE SEQUENCE</scope>
    <source>
        <strain evidence="1">Bigg-433</strain>
    </source>
</reference>
<gene>
    <name evidence="1" type="ORF">FQA47_014878</name>
</gene>
<dbReference type="GO" id="GO:0019005">
    <property type="term" value="C:SCF ubiquitin ligase complex"/>
    <property type="evidence" value="ECO:0007669"/>
    <property type="project" value="TreeGrafter"/>
</dbReference>
<organism evidence="1 2">
    <name type="scientific">Oryzias melastigma</name>
    <name type="common">Marine medaka</name>
    <dbReference type="NCBI Taxonomy" id="30732"/>
    <lineage>
        <taxon>Eukaryota</taxon>
        <taxon>Metazoa</taxon>
        <taxon>Chordata</taxon>
        <taxon>Craniata</taxon>
        <taxon>Vertebrata</taxon>
        <taxon>Euteleostomi</taxon>
        <taxon>Actinopterygii</taxon>
        <taxon>Neopterygii</taxon>
        <taxon>Teleostei</taxon>
        <taxon>Neoteleostei</taxon>
        <taxon>Acanthomorphata</taxon>
        <taxon>Ovalentaria</taxon>
        <taxon>Atherinomorphae</taxon>
        <taxon>Beloniformes</taxon>
        <taxon>Adrianichthyidae</taxon>
        <taxon>Oryziinae</taxon>
        <taxon>Oryzias</taxon>
    </lineage>
</organism>
<comment type="caution">
    <text evidence="1">The sequence shown here is derived from an EMBL/GenBank/DDBJ whole genome shotgun (WGS) entry which is preliminary data.</text>
</comment>
<protein>
    <submittedName>
        <fullName evidence="1">F-box only protein 15</fullName>
    </submittedName>
</protein>
<proteinExistence type="predicted"/>
<dbReference type="Proteomes" id="UP000646548">
    <property type="component" value="Unassembled WGS sequence"/>
</dbReference>
<dbReference type="AlphaFoldDB" id="A0A834F633"/>
<dbReference type="PANTHER" id="PTHR46731:SF1">
    <property type="entry name" value="F-BOX ONLY PROTEIN 15"/>
    <property type="match status" value="1"/>
</dbReference>
<evidence type="ECO:0000313" key="2">
    <source>
        <dbReference type="Proteomes" id="UP000646548"/>
    </source>
</evidence>